<dbReference type="PANTHER" id="PTHR43437:SF3">
    <property type="entry name" value="HYDROXYACYL-THIOESTER DEHYDRATASE TYPE 2, MITOCHONDRIAL"/>
    <property type="match status" value="1"/>
</dbReference>
<dbReference type="SUPFAM" id="SSF54637">
    <property type="entry name" value="Thioesterase/thiol ester dehydrase-isomerase"/>
    <property type="match status" value="1"/>
</dbReference>
<dbReference type="InterPro" id="IPR050965">
    <property type="entry name" value="UPF0336/Enoyl-CoA_hydratase"/>
</dbReference>
<protein>
    <recommendedName>
        <fullName evidence="3">Enoyl-CoA hydratase</fullName>
    </recommendedName>
</protein>
<dbReference type="EMBL" id="JACWFH010000006">
    <property type="protein sequence ID" value="MBY0095774.1"/>
    <property type="molecule type" value="Genomic_DNA"/>
</dbReference>
<organism evidence="1 2">
    <name type="scientific">Mesobacillus maritimus</name>
    <dbReference type="NCBI Taxonomy" id="1643336"/>
    <lineage>
        <taxon>Bacteria</taxon>
        <taxon>Bacillati</taxon>
        <taxon>Bacillota</taxon>
        <taxon>Bacilli</taxon>
        <taxon>Bacillales</taxon>
        <taxon>Bacillaceae</taxon>
        <taxon>Mesobacillus</taxon>
    </lineage>
</organism>
<proteinExistence type="predicted"/>
<evidence type="ECO:0000313" key="2">
    <source>
        <dbReference type="Proteomes" id="UP000769780"/>
    </source>
</evidence>
<dbReference type="Proteomes" id="UP000769780">
    <property type="component" value="Unassembled WGS sequence"/>
</dbReference>
<dbReference type="RefSeq" id="WP_221871053.1">
    <property type="nucleotide sequence ID" value="NZ_JACWFH010000006.1"/>
</dbReference>
<evidence type="ECO:0000313" key="1">
    <source>
        <dbReference type="EMBL" id="MBY0095774.1"/>
    </source>
</evidence>
<name>A0ABS7K0Q2_9BACI</name>
<comment type="caution">
    <text evidence="1">The sequence shown here is derived from an EMBL/GenBank/DDBJ whole genome shotgun (WGS) entry which is preliminary data.</text>
</comment>
<reference evidence="1 2" key="1">
    <citation type="submission" date="2020-07" db="EMBL/GenBank/DDBJ databases">
        <title>Fungal Genomes of the International Space Station.</title>
        <authorList>
            <person name="Seuylemezian A."/>
            <person name="Singh N.K."/>
            <person name="Wood J."/>
            <person name="Venkateswaran K."/>
        </authorList>
    </citation>
    <scope>NUCLEOTIDE SEQUENCE [LARGE SCALE GENOMIC DNA]</scope>
    <source>
        <strain evidence="1 2">PL-B2</strain>
    </source>
</reference>
<accession>A0ABS7K0Q2</accession>
<keyword evidence="2" id="KW-1185">Reference proteome</keyword>
<gene>
    <name evidence="1" type="ORF">H0185_02930</name>
</gene>
<dbReference type="Gene3D" id="3.10.129.10">
    <property type="entry name" value="Hotdog Thioesterase"/>
    <property type="match status" value="1"/>
</dbReference>
<dbReference type="PANTHER" id="PTHR43437">
    <property type="entry name" value="HYDROXYACYL-THIOESTER DEHYDRATASE TYPE 2, MITOCHONDRIAL-RELATED"/>
    <property type="match status" value="1"/>
</dbReference>
<sequence>MNQTETIFIGQISRVQKTFTVQDVRKWSHLTHDENEVYQETIYFEKPLVPGILCEALIIEAISKEFANRRCCLVKKELLYLTPVHIGEKVTAEVETIDVNQERNWITQKVTCMNATGKEVVIGQIMLKIFETTK</sequence>
<dbReference type="InterPro" id="IPR029069">
    <property type="entry name" value="HotDog_dom_sf"/>
</dbReference>
<evidence type="ECO:0008006" key="3">
    <source>
        <dbReference type="Google" id="ProtNLM"/>
    </source>
</evidence>